<evidence type="ECO:0000256" key="1">
    <source>
        <dbReference type="SAM" id="Phobius"/>
    </source>
</evidence>
<dbReference type="RefSeq" id="WP_210245958.1">
    <property type="nucleotide sequence ID" value="NZ_LR743510.1"/>
</dbReference>
<dbReference type="EMBL" id="LR743510">
    <property type="protein sequence ID" value="CAA2138800.1"/>
    <property type="molecule type" value="Genomic_DNA"/>
</dbReference>
<sequence>MSAILTTWSINLKIGILIAVGVSGGIGALIGYRIGRDFESFMAADRSPTQRALRLVNRVAIEHGVSQGELLRAMLEKYDSSCGSTCVDKK</sequence>
<accession>A0A679JV37</accession>
<reference evidence="3" key="3">
    <citation type="submission" date="2021-08" db="EMBL/GenBank/DDBJ databases">
        <authorList>
            <person name="Tani A."/>
            <person name="Ola A."/>
            <person name="Ogura Y."/>
            <person name="Katsura K."/>
            <person name="Hayashi T."/>
        </authorList>
    </citation>
    <scope>NUCLEOTIDE SEQUENCE</scope>
    <source>
        <strain evidence="3">DSM 21893</strain>
    </source>
</reference>
<reference evidence="3" key="1">
    <citation type="journal article" date="2016" name="Front. Microbiol.">
        <title>Genome Sequence of the Piezophilic, Mesophilic Sulfate-Reducing Bacterium Desulfovibrio indicus J2T.</title>
        <authorList>
            <person name="Cao J."/>
            <person name="Maignien L."/>
            <person name="Shao Z."/>
            <person name="Alain K."/>
            <person name="Jebbar M."/>
        </authorList>
    </citation>
    <scope>NUCLEOTIDE SEQUENCE</scope>
    <source>
        <strain evidence="3">DSM 21893</strain>
    </source>
</reference>
<evidence type="ECO:0000313" key="2">
    <source>
        <dbReference type="EMBL" id="CAA2138800.1"/>
    </source>
</evidence>
<gene>
    <name evidence="2" type="ORF">MBLL_01319</name>
    <name evidence="3" type="ORF">OICFNHDK_0196</name>
</gene>
<dbReference type="Proteomes" id="UP001055307">
    <property type="component" value="Unassembled WGS sequence"/>
</dbReference>
<feature type="transmembrane region" description="Helical" evidence="1">
    <location>
        <begin position="12"/>
        <end position="32"/>
    </location>
</feature>
<keyword evidence="4" id="KW-1185">Reference proteome</keyword>
<keyword evidence="1" id="KW-1133">Transmembrane helix</keyword>
<name>A0A679JV37_9HYPH</name>
<evidence type="ECO:0000313" key="4">
    <source>
        <dbReference type="Proteomes" id="UP001055307"/>
    </source>
</evidence>
<proteinExistence type="predicted"/>
<evidence type="ECO:0000313" key="3">
    <source>
        <dbReference type="EMBL" id="GJD37758.1"/>
    </source>
</evidence>
<reference evidence="2" key="2">
    <citation type="submission" date="2019-12" db="EMBL/GenBank/DDBJ databases">
        <authorList>
            <person name="Cremers G."/>
        </authorList>
    </citation>
    <scope>NUCLEOTIDE SEQUENCE</scope>
    <source>
        <strain evidence="2">Mbul2</strain>
        <plasmid evidence="2">1</plasmid>
    </source>
</reference>
<keyword evidence="2" id="KW-0614">Plasmid</keyword>
<dbReference type="EMBL" id="BPQF01000001">
    <property type="protein sequence ID" value="GJD37758.1"/>
    <property type="molecule type" value="Genomic_DNA"/>
</dbReference>
<keyword evidence="1" id="KW-0812">Transmembrane</keyword>
<protein>
    <submittedName>
        <fullName evidence="2">Uncharacterized protein</fullName>
    </submittedName>
</protein>
<keyword evidence="1" id="KW-0472">Membrane</keyword>
<geneLocation type="plasmid" evidence="2">
    <name>1</name>
</geneLocation>
<organism evidence="2">
    <name type="scientific">Methylobacterium bullatum</name>
    <dbReference type="NCBI Taxonomy" id="570505"/>
    <lineage>
        <taxon>Bacteria</taxon>
        <taxon>Pseudomonadati</taxon>
        <taxon>Pseudomonadota</taxon>
        <taxon>Alphaproteobacteria</taxon>
        <taxon>Hyphomicrobiales</taxon>
        <taxon>Methylobacteriaceae</taxon>
        <taxon>Methylobacterium</taxon>
    </lineage>
</organism>
<dbReference type="AlphaFoldDB" id="A0A679JV37"/>